<name>A0A6A8GES7_9EURY</name>
<dbReference type="Pfam" id="PF09623">
    <property type="entry name" value="Cas_NE0113"/>
    <property type="match status" value="1"/>
</dbReference>
<comment type="caution">
    <text evidence="2">The sequence shown here is derived from an EMBL/GenBank/DDBJ whole genome shotgun (WGS) entry which is preliminary data.</text>
</comment>
<dbReference type="InterPro" id="IPR019092">
    <property type="entry name" value="SSO2081-like_dom"/>
</dbReference>
<dbReference type="EMBL" id="WKJQ01000003">
    <property type="protein sequence ID" value="MRW98286.1"/>
    <property type="molecule type" value="Genomic_DNA"/>
</dbReference>
<dbReference type="Gene3D" id="3.40.50.10770">
    <property type="entry name" value="Hypothetical protein VC1899 like domain (Restriction endonuclease-like)"/>
    <property type="match status" value="1"/>
</dbReference>
<keyword evidence="3" id="KW-1185">Reference proteome</keyword>
<dbReference type="InterPro" id="IPR011335">
    <property type="entry name" value="Restrct_endonuc-II-like"/>
</dbReference>
<gene>
    <name evidence="2" type="ORF">GJR99_17100</name>
</gene>
<proteinExistence type="predicted"/>
<dbReference type="Proteomes" id="UP000443423">
    <property type="component" value="Unassembled WGS sequence"/>
</dbReference>
<evidence type="ECO:0000313" key="2">
    <source>
        <dbReference type="EMBL" id="MRW98286.1"/>
    </source>
</evidence>
<accession>A0A6A8GES7</accession>
<sequence length="160" mass="17445">MTANYWVTTGSTNPEAVVNPLAAACSEWGFVPDHVYLLGNPGVADQFDRITELIEVIVEAYGGETPNIEYTELDSETEFRAIVGHFEAAIEAARADDGEVVVDITPGRKFMSAIAFQAGIRFGADRVSYLYVDSASLFGRIYADVPRTGTTLYDFAEVFA</sequence>
<dbReference type="RefSeq" id="WP_151114271.1">
    <property type="nucleotide sequence ID" value="NZ_WKJQ01000003.1"/>
</dbReference>
<evidence type="ECO:0000259" key="1">
    <source>
        <dbReference type="Pfam" id="PF09623"/>
    </source>
</evidence>
<reference evidence="2 3" key="1">
    <citation type="submission" date="2019-11" db="EMBL/GenBank/DDBJ databases">
        <title>Whole genome sequence of Haloferax sp. MBLA0078.</title>
        <authorList>
            <person name="Seo M.-J."/>
            <person name="Cho E.-S."/>
        </authorList>
    </citation>
    <scope>NUCLEOTIDE SEQUENCE [LARGE SCALE GENOMIC DNA]</scope>
    <source>
        <strain evidence="2 3">MBLA0078</strain>
    </source>
</reference>
<dbReference type="SUPFAM" id="SSF52980">
    <property type="entry name" value="Restriction endonuclease-like"/>
    <property type="match status" value="1"/>
</dbReference>
<organism evidence="2 3">
    <name type="scientific">Haloferax marinum</name>
    <dbReference type="NCBI Taxonomy" id="2666143"/>
    <lineage>
        <taxon>Archaea</taxon>
        <taxon>Methanobacteriati</taxon>
        <taxon>Methanobacteriota</taxon>
        <taxon>Stenosarchaea group</taxon>
        <taxon>Halobacteria</taxon>
        <taxon>Halobacteriales</taxon>
        <taxon>Haloferacaceae</taxon>
        <taxon>Haloferax</taxon>
    </lineage>
</organism>
<dbReference type="AlphaFoldDB" id="A0A6A8GES7"/>
<evidence type="ECO:0000313" key="3">
    <source>
        <dbReference type="Proteomes" id="UP000443423"/>
    </source>
</evidence>
<protein>
    <recommendedName>
        <fullName evidence="1">CRISPR system ring nuclease SSO2081-like domain-containing protein</fullName>
    </recommendedName>
</protein>
<feature type="domain" description="CRISPR system ring nuclease SSO2081-like" evidence="1">
    <location>
        <begin position="65"/>
        <end position="134"/>
    </location>
</feature>